<organism evidence="2 3">
    <name type="scientific">Parathielavia hyrcaniae</name>
    <dbReference type="NCBI Taxonomy" id="113614"/>
    <lineage>
        <taxon>Eukaryota</taxon>
        <taxon>Fungi</taxon>
        <taxon>Dikarya</taxon>
        <taxon>Ascomycota</taxon>
        <taxon>Pezizomycotina</taxon>
        <taxon>Sordariomycetes</taxon>
        <taxon>Sordariomycetidae</taxon>
        <taxon>Sordariales</taxon>
        <taxon>Chaetomiaceae</taxon>
        <taxon>Parathielavia</taxon>
    </lineage>
</organism>
<evidence type="ECO:0000256" key="1">
    <source>
        <dbReference type="SAM" id="MobiDB-lite"/>
    </source>
</evidence>
<evidence type="ECO:0000313" key="3">
    <source>
        <dbReference type="Proteomes" id="UP001305647"/>
    </source>
</evidence>
<dbReference type="AlphaFoldDB" id="A0AAN6PTL8"/>
<comment type="caution">
    <text evidence="2">The sequence shown here is derived from an EMBL/GenBank/DDBJ whole genome shotgun (WGS) entry which is preliminary data.</text>
</comment>
<protein>
    <submittedName>
        <fullName evidence="2">Uncharacterized protein</fullName>
    </submittedName>
</protein>
<proteinExistence type="predicted"/>
<gene>
    <name evidence="2" type="ORF">N658DRAFT_518441</name>
</gene>
<dbReference type="EMBL" id="MU863669">
    <property type="protein sequence ID" value="KAK4097725.1"/>
    <property type="molecule type" value="Genomic_DNA"/>
</dbReference>
<feature type="region of interest" description="Disordered" evidence="1">
    <location>
        <begin position="517"/>
        <end position="547"/>
    </location>
</feature>
<keyword evidence="3" id="KW-1185">Reference proteome</keyword>
<reference evidence="2" key="2">
    <citation type="submission" date="2023-05" db="EMBL/GenBank/DDBJ databases">
        <authorList>
            <consortium name="Lawrence Berkeley National Laboratory"/>
            <person name="Steindorff A."/>
            <person name="Hensen N."/>
            <person name="Bonometti L."/>
            <person name="Westerberg I."/>
            <person name="Brannstrom I.O."/>
            <person name="Guillou S."/>
            <person name="Cros-Aarteil S."/>
            <person name="Calhoun S."/>
            <person name="Haridas S."/>
            <person name="Kuo A."/>
            <person name="Mondo S."/>
            <person name="Pangilinan J."/>
            <person name="Riley R."/>
            <person name="Labutti K."/>
            <person name="Andreopoulos B."/>
            <person name="Lipzen A."/>
            <person name="Chen C."/>
            <person name="Yanf M."/>
            <person name="Daum C."/>
            <person name="Ng V."/>
            <person name="Clum A."/>
            <person name="Ohm R."/>
            <person name="Martin F."/>
            <person name="Silar P."/>
            <person name="Natvig D."/>
            <person name="Lalanne C."/>
            <person name="Gautier V."/>
            <person name="Ament-Velasquez S.L."/>
            <person name="Kruys A."/>
            <person name="Hutchinson M.I."/>
            <person name="Powell A.J."/>
            <person name="Barry K."/>
            <person name="Miller A.N."/>
            <person name="Grigoriev I.V."/>
            <person name="Debuchy R."/>
            <person name="Gladieux P."/>
            <person name="Thoren M.H."/>
            <person name="Johannesson H."/>
        </authorList>
    </citation>
    <scope>NUCLEOTIDE SEQUENCE</scope>
    <source>
        <strain evidence="2">CBS 757.83</strain>
    </source>
</reference>
<reference evidence="2" key="1">
    <citation type="journal article" date="2023" name="Mol. Phylogenet. Evol.">
        <title>Genome-scale phylogeny and comparative genomics of the fungal order Sordariales.</title>
        <authorList>
            <person name="Hensen N."/>
            <person name="Bonometti L."/>
            <person name="Westerberg I."/>
            <person name="Brannstrom I.O."/>
            <person name="Guillou S."/>
            <person name="Cros-Aarteil S."/>
            <person name="Calhoun S."/>
            <person name="Haridas S."/>
            <person name="Kuo A."/>
            <person name="Mondo S."/>
            <person name="Pangilinan J."/>
            <person name="Riley R."/>
            <person name="LaButti K."/>
            <person name="Andreopoulos B."/>
            <person name="Lipzen A."/>
            <person name="Chen C."/>
            <person name="Yan M."/>
            <person name="Daum C."/>
            <person name="Ng V."/>
            <person name="Clum A."/>
            <person name="Steindorff A."/>
            <person name="Ohm R.A."/>
            <person name="Martin F."/>
            <person name="Silar P."/>
            <person name="Natvig D.O."/>
            <person name="Lalanne C."/>
            <person name="Gautier V."/>
            <person name="Ament-Velasquez S.L."/>
            <person name="Kruys A."/>
            <person name="Hutchinson M.I."/>
            <person name="Powell A.J."/>
            <person name="Barry K."/>
            <person name="Miller A.N."/>
            <person name="Grigoriev I.V."/>
            <person name="Debuchy R."/>
            <person name="Gladieux P."/>
            <person name="Hiltunen Thoren M."/>
            <person name="Johannesson H."/>
        </authorList>
    </citation>
    <scope>NUCLEOTIDE SEQUENCE</scope>
    <source>
        <strain evidence="2">CBS 757.83</strain>
    </source>
</reference>
<evidence type="ECO:0000313" key="2">
    <source>
        <dbReference type="EMBL" id="KAK4097725.1"/>
    </source>
</evidence>
<dbReference type="Proteomes" id="UP001305647">
    <property type="component" value="Unassembled WGS sequence"/>
</dbReference>
<accession>A0AAN6PTL8</accession>
<sequence>MDDVIRPGATAFRDCYAQSYRVWQKLSRKAAASLEFPSDLVDLEQACPRHPYLHSSVKLEPGYNYHARGTSTWRASDGAILPLPVTAHRPISVSVEPSPERFPTWFAARESHPGVLTLAWAYYTDSCAVWKSPGATSVDQYIPGIPLDLGLVSNTAARWWAAILAPSQGWTSVIGHEDHGFWPAPWSTNIVQTSKPFLISRIGTTATLPNILSPPSFREAACFISAYSNHHGAENLSRAAFAAALMLPTVSRIKSTITAAPPWGHNLHQLGRLLTLSCNNFIQSLLRSVIFEPDIPCNICGAWTQGAFAVLALEPAKASLQLLAGTLMARNPKLGFLWLGAALLGIHDPVLRGMRAVFYPIDLTLARWTDTIMPFIQEPVASNLALANGATITRADKCRLTFLSQSVDHSIPHPPIAPFPPFGMTALEDCILEVRQHVSCCGSRHQLSYVSWTWDCPPSSPAEENLLLLHPPNELEDQEVEVDDSHMDRDKDTSEDATRCIFTWLDIREHEWIENLYDSDEESDSPEGDGRSTVAGRDVGGRKVIES</sequence>
<feature type="compositionally biased region" description="Acidic residues" evidence="1">
    <location>
        <begin position="517"/>
        <end position="527"/>
    </location>
</feature>
<name>A0AAN6PTL8_9PEZI</name>